<name>A0A1I7TGZ2_9PELO</name>
<dbReference type="GO" id="GO:0016020">
    <property type="term" value="C:membrane"/>
    <property type="evidence" value="ECO:0007669"/>
    <property type="project" value="UniProtKB-SubCell"/>
</dbReference>
<feature type="chain" id="PRO_5009307526" evidence="6">
    <location>
        <begin position="20"/>
        <end position="449"/>
    </location>
</feature>
<comment type="subcellular location">
    <subcellularLocation>
        <location evidence="1">Membrane</location>
        <topology evidence="1">Multi-pass membrane protein</topology>
    </subcellularLocation>
</comment>
<protein>
    <submittedName>
        <fullName evidence="8">MFS domain-containing protein</fullName>
    </submittedName>
</protein>
<evidence type="ECO:0000256" key="3">
    <source>
        <dbReference type="ARBA" id="ARBA00022989"/>
    </source>
</evidence>
<organism evidence="7 8">
    <name type="scientific">Caenorhabditis tropicalis</name>
    <dbReference type="NCBI Taxonomy" id="1561998"/>
    <lineage>
        <taxon>Eukaryota</taxon>
        <taxon>Metazoa</taxon>
        <taxon>Ecdysozoa</taxon>
        <taxon>Nematoda</taxon>
        <taxon>Chromadorea</taxon>
        <taxon>Rhabditida</taxon>
        <taxon>Rhabditina</taxon>
        <taxon>Rhabditomorpha</taxon>
        <taxon>Rhabditoidea</taxon>
        <taxon>Rhabditidae</taxon>
        <taxon>Peloderinae</taxon>
        <taxon>Caenorhabditis</taxon>
    </lineage>
</organism>
<feature type="transmembrane region" description="Helical" evidence="5">
    <location>
        <begin position="149"/>
        <end position="168"/>
    </location>
</feature>
<keyword evidence="6" id="KW-0732">Signal</keyword>
<evidence type="ECO:0000313" key="8">
    <source>
        <dbReference type="WBParaSite" id="Csp11.Scaffold609.g5833.t2"/>
    </source>
</evidence>
<feature type="transmembrane region" description="Helical" evidence="5">
    <location>
        <begin position="215"/>
        <end position="236"/>
    </location>
</feature>
<dbReference type="Pfam" id="PF07690">
    <property type="entry name" value="MFS_1"/>
    <property type="match status" value="1"/>
</dbReference>
<evidence type="ECO:0000313" key="7">
    <source>
        <dbReference type="Proteomes" id="UP000095282"/>
    </source>
</evidence>
<proteinExistence type="predicted"/>
<dbReference type="GO" id="GO:0022857">
    <property type="term" value="F:transmembrane transporter activity"/>
    <property type="evidence" value="ECO:0007669"/>
    <property type="project" value="InterPro"/>
</dbReference>
<dbReference type="STRING" id="1561998.A0A1I7TGZ2"/>
<feature type="transmembrane region" description="Helical" evidence="5">
    <location>
        <begin position="353"/>
        <end position="373"/>
    </location>
</feature>
<sequence length="449" mass="49530">MRIHFALTMTCMVNSTALAVQNGQNSNISLIEEIDLVTNGQCGAGSDEKKVVVDYGGELVWTSYEQNLIFSGTFWGSLVTVLPSMFFIERFSARHGFIIPVNNAIIGNWFPSSEKSTALSIFTLGNQIASAGGSPVVAALCASDLGWPATFYFAGIFGTIWSIVWFFTASSHPSKVKMITKKEREYLLENVMKKVNRTKKSPSIPYSKILRSTAFLAQLQCQFFVNVIMTLFQIYLPAYFKEVLHLGVIANGTFTSIPNIFNMIFKILWGIGIDKCKEKKILSNTVAVKISHGFGSYGSAFALFLLAFFVDCSNPTTALVIFCLMYCSMGTFVSGFYTSLLSLAPQYTATMSAISMFCAMIGRLSTPAIASVFRKEGTASEWQNIFIGLALAHIISGSIFLIFGSGDLQEWAKTEESCPEKERITVEETILDVRNERLATLVKEDSLCL</sequence>
<dbReference type="Gene3D" id="1.20.1250.20">
    <property type="entry name" value="MFS general substrate transporter like domains"/>
    <property type="match status" value="2"/>
</dbReference>
<keyword evidence="4 5" id="KW-0472">Membrane</keyword>
<feature type="transmembrane region" description="Helical" evidence="5">
    <location>
        <begin position="290"/>
        <end position="310"/>
    </location>
</feature>
<feature type="transmembrane region" description="Helical" evidence="5">
    <location>
        <begin position="316"/>
        <end position="341"/>
    </location>
</feature>
<evidence type="ECO:0000256" key="2">
    <source>
        <dbReference type="ARBA" id="ARBA00022692"/>
    </source>
</evidence>
<dbReference type="AlphaFoldDB" id="A0A1I7TGZ2"/>
<evidence type="ECO:0000256" key="4">
    <source>
        <dbReference type="ARBA" id="ARBA00023136"/>
    </source>
</evidence>
<feature type="transmembrane region" description="Helical" evidence="5">
    <location>
        <begin position="68"/>
        <end position="88"/>
    </location>
</feature>
<evidence type="ECO:0000256" key="5">
    <source>
        <dbReference type="SAM" id="Phobius"/>
    </source>
</evidence>
<dbReference type="InterPro" id="IPR011701">
    <property type="entry name" value="MFS"/>
</dbReference>
<dbReference type="eggNOG" id="KOG2532">
    <property type="taxonomic scope" value="Eukaryota"/>
</dbReference>
<dbReference type="PANTHER" id="PTHR11662:SF405">
    <property type="entry name" value="PROTEIN CBG12249"/>
    <property type="match status" value="1"/>
</dbReference>
<dbReference type="InterPro" id="IPR036259">
    <property type="entry name" value="MFS_trans_sf"/>
</dbReference>
<keyword evidence="2 5" id="KW-0812">Transmembrane</keyword>
<evidence type="ECO:0000256" key="6">
    <source>
        <dbReference type="SAM" id="SignalP"/>
    </source>
</evidence>
<dbReference type="SUPFAM" id="SSF103473">
    <property type="entry name" value="MFS general substrate transporter"/>
    <property type="match status" value="1"/>
</dbReference>
<feature type="signal peptide" evidence="6">
    <location>
        <begin position="1"/>
        <end position="19"/>
    </location>
</feature>
<accession>A0A1I7TGZ2</accession>
<dbReference type="PANTHER" id="PTHR11662">
    <property type="entry name" value="SOLUTE CARRIER FAMILY 17"/>
    <property type="match status" value="1"/>
</dbReference>
<dbReference type="Proteomes" id="UP000095282">
    <property type="component" value="Unplaced"/>
</dbReference>
<evidence type="ECO:0000256" key="1">
    <source>
        <dbReference type="ARBA" id="ARBA00004141"/>
    </source>
</evidence>
<dbReference type="WBParaSite" id="Csp11.Scaffold609.g5833.t2">
    <property type="protein sequence ID" value="Csp11.Scaffold609.g5833.t2"/>
    <property type="gene ID" value="Csp11.Scaffold609.g5833"/>
</dbReference>
<feature type="transmembrane region" description="Helical" evidence="5">
    <location>
        <begin position="385"/>
        <end position="403"/>
    </location>
</feature>
<dbReference type="GO" id="GO:0006820">
    <property type="term" value="P:monoatomic anion transport"/>
    <property type="evidence" value="ECO:0007669"/>
    <property type="project" value="TreeGrafter"/>
</dbReference>
<keyword evidence="7" id="KW-1185">Reference proteome</keyword>
<reference evidence="8" key="1">
    <citation type="submission" date="2016-11" db="UniProtKB">
        <authorList>
            <consortium name="WormBaseParasite"/>
        </authorList>
    </citation>
    <scope>IDENTIFICATION</scope>
</reference>
<feature type="transmembrane region" description="Helical" evidence="5">
    <location>
        <begin position="248"/>
        <end position="269"/>
    </location>
</feature>
<dbReference type="InterPro" id="IPR050382">
    <property type="entry name" value="MFS_Na/Anion_cotransporter"/>
</dbReference>
<keyword evidence="3 5" id="KW-1133">Transmembrane helix</keyword>
<dbReference type="FunFam" id="1.20.1250.20:FF:000355">
    <property type="entry name" value="SLC (SoLute Carrier) homolog"/>
    <property type="match status" value="1"/>
</dbReference>